<name>A0A9D5B1T4_PEA</name>
<dbReference type="GO" id="GO:0015031">
    <property type="term" value="P:protein transport"/>
    <property type="evidence" value="ECO:0007669"/>
    <property type="project" value="UniProtKB-KW"/>
</dbReference>
<dbReference type="Proteomes" id="UP001058974">
    <property type="component" value="Chromosome 3"/>
</dbReference>
<proteinExistence type="inferred from homology"/>
<accession>A0A9D5B1T4</accession>
<keyword evidence="1" id="KW-0496">Mitochondrion</keyword>
<comment type="subunit">
    <text evidence="1">Component of the TIM23 complex.</text>
</comment>
<organism evidence="3 4">
    <name type="scientific">Pisum sativum</name>
    <name type="common">Garden pea</name>
    <name type="synonym">Lathyrus oleraceus</name>
    <dbReference type="NCBI Taxonomy" id="3888"/>
    <lineage>
        <taxon>Eukaryota</taxon>
        <taxon>Viridiplantae</taxon>
        <taxon>Streptophyta</taxon>
        <taxon>Embryophyta</taxon>
        <taxon>Tracheophyta</taxon>
        <taxon>Spermatophyta</taxon>
        <taxon>Magnoliopsida</taxon>
        <taxon>eudicotyledons</taxon>
        <taxon>Gunneridae</taxon>
        <taxon>Pentapetalae</taxon>
        <taxon>rosids</taxon>
        <taxon>fabids</taxon>
        <taxon>Fabales</taxon>
        <taxon>Fabaceae</taxon>
        <taxon>Papilionoideae</taxon>
        <taxon>50 kb inversion clade</taxon>
        <taxon>NPAAA clade</taxon>
        <taxon>Hologalegina</taxon>
        <taxon>IRL clade</taxon>
        <taxon>Fabeae</taxon>
        <taxon>Lathyrus</taxon>
    </lineage>
</organism>
<dbReference type="InterPro" id="IPR023214">
    <property type="entry name" value="HAD_sf"/>
</dbReference>
<reference evidence="3 4" key="1">
    <citation type="journal article" date="2022" name="Nat. Genet.">
        <title>Improved pea reference genome and pan-genome highlight genomic features and evolutionary characteristics.</title>
        <authorList>
            <person name="Yang T."/>
            <person name="Liu R."/>
            <person name="Luo Y."/>
            <person name="Hu S."/>
            <person name="Wang D."/>
            <person name="Wang C."/>
            <person name="Pandey M.K."/>
            <person name="Ge S."/>
            <person name="Xu Q."/>
            <person name="Li N."/>
            <person name="Li G."/>
            <person name="Huang Y."/>
            <person name="Saxena R.K."/>
            <person name="Ji Y."/>
            <person name="Li M."/>
            <person name="Yan X."/>
            <person name="He Y."/>
            <person name="Liu Y."/>
            <person name="Wang X."/>
            <person name="Xiang C."/>
            <person name="Varshney R.K."/>
            <person name="Ding H."/>
            <person name="Gao S."/>
            <person name="Zong X."/>
        </authorList>
    </citation>
    <scope>NUCLEOTIDE SEQUENCE [LARGE SCALE GENOMIC DNA]</scope>
    <source>
        <strain evidence="3 4">cv. Zhongwan 6</strain>
    </source>
</reference>
<keyword evidence="1" id="KW-0813">Transport</keyword>
<dbReference type="Gramene" id="Psat03G0613900-T1">
    <property type="protein sequence ID" value="KAI5432277.1"/>
    <property type="gene ID" value="KIW84_036139"/>
</dbReference>
<sequence length="101" mass="11520">MVKNTCSEEIVTKLSVDDEKQEEVINLCISSIGSSRKKLLVLDINGLLADIVSPPPKNVTRDTTISRKAVFKRPFYLEFLNFCFERFDVAVWSSRLKYSST</sequence>
<comment type="similarity">
    <text evidence="1">Belongs to the TIM50 family.</text>
</comment>
<feature type="domain" description="FCP1 homology" evidence="2">
    <location>
        <begin position="33"/>
        <end position="101"/>
    </location>
</feature>
<keyword evidence="1" id="KW-0811">Translocation</keyword>
<keyword evidence="1" id="KW-0653">Protein transport</keyword>
<keyword evidence="4" id="KW-1185">Reference proteome</keyword>
<protein>
    <recommendedName>
        <fullName evidence="1">Mitochondrial import inner membrane translocase subunit TIM50</fullName>
    </recommendedName>
</protein>
<keyword evidence="1" id="KW-0809">Transit peptide</keyword>
<comment type="subcellular location">
    <subcellularLocation>
        <location evidence="1">Mitochondrion inner membrane</location>
        <topology evidence="1">Single-pass membrane protein</topology>
    </subcellularLocation>
</comment>
<dbReference type="SUPFAM" id="SSF56784">
    <property type="entry name" value="HAD-like"/>
    <property type="match status" value="1"/>
</dbReference>
<dbReference type="InterPro" id="IPR004274">
    <property type="entry name" value="FCP1_dom"/>
</dbReference>
<evidence type="ECO:0000313" key="3">
    <source>
        <dbReference type="EMBL" id="KAI5432277.1"/>
    </source>
</evidence>
<gene>
    <name evidence="3" type="ORF">KIW84_036139</name>
</gene>
<dbReference type="AlphaFoldDB" id="A0A9D5B1T4"/>
<dbReference type="InterPro" id="IPR036412">
    <property type="entry name" value="HAD-like_sf"/>
</dbReference>
<dbReference type="EMBL" id="JAMSHJ010000003">
    <property type="protein sequence ID" value="KAI5432277.1"/>
    <property type="molecule type" value="Genomic_DNA"/>
</dbReference>
<comment type="function">
    <text evidence="1">Essential component of the TIM23 complex, a complex that mediates the translocation of transit peptide-containing proteins across the mitochondrial inner membrane.</text>
</comment>
<dbReference type="InterPro" id="IPR050365">
    <property type="entry name" value="TIM50"/>
</dbReference>
<evidence type="ECO:0000256" key="1">
    <source>
        <dbReference type="RuleBase" id="RU365079"/>
    </source>
</evidence>
<dbReference type="GO" id="GO:0005744">
    <property type="term" value="C:TIM23 mitochondrial import inner membrane translocase complex"/>
    <property type="evidence" value="ECO:0007669"/>
    <property type="project" value="UniProtKB-UniRule"/>
</dbReference>
<dbReference type="Pfam" id="PF03031">
    <property type="entry name" value="NIF"/>
    <property type="match status" value="1"/>
</dbReference>
<evidence type="ECO:0000313" key="4">
    <source>
        <dbReference type="Proteomes" id="UP001058974"/>
    </source>
</evidence>
<dbReference type="PANTHER" id="PTHR12210">
    <property type="entry name" value="DULLARD PROTEIN PHOSPHATASE"/>
    <property type="match status" value="1"/>
</dbReference>
<evidence type="ECO:0000259" key="2">
    <source>
        <dbReference type="PROSITE" id="PS50969"/>
    </source>
</evidence>
<dbReference type="PROSITE" id="PS50969">
    <property type="entry name" value="FCP1"/>
    <property type="match status" value="1"/>
</dbReference>
<comment type="caution">
    <text evidence="3">The sequence shown here is derived from an EMBL/GenBank/DDBJ whole genome shotgun (WGS) entry which is preliminary data.</text>
</comment>
<dbReference type="Gene3D" id="3.40.50.1000">
    <property type="entry name" value="HAD superfamily/HAD-like"/>
    <property type="match status" value="1"/>
</dbReference>